<feature type="region of interest" description="Disordered" evidence="1">
    <location>
        <begin position="1"/>
        <end position="30"/>
    </location>
</feature>
<dbReference type="PANTHER" id="PTHR35910">
    <property type="entry name" value="2EXR DOMAIN-CONTAINING PROTEIN"/>
    <property type="match status" value="1"/>
</dbReference>
<keyword evidence="4" id="KW-1185">Reference proteome</keyword>
<dbReference type="EMBL" id="KZ613500">
    <property type="protein sequence ID" value="PMD17274.1"/>
    <property type="molecule type" value="Genomic_DNA"/>
</dbReference>
<sequence>MWRQVRTRKKKKGHGWGAAGKRTKESDALEKVETEQIESSLVAKNKAASISEELGEFTLFPKFPLELRLKIWVMTFKKEHVDLDIQKFWPVNRVGTATWQHIIPRPRFPMALHMNRESRAETMRHYCITSTSSLRLTRRPNTPPICVNFSVDSCSFEYELVTNERYAKSYTDWLSKLASLSPGGLAPLKELEIRNIWWHQSYKGDIDQEKMSTSWHTSRRMHYILALRLILRFTGLKRICFTWSQYFILDPSLATLLRDAPECRETIQAFMDRHKDNFIGNRAPEVKVRFWSKQDKAFMCSTRKGDNLLETEEQV</sequence>
<dbReference type="PANTHER" id="PTHR35910:SF1">
    <property type="entry name" value="2EXR DOMAIN-CONTAINING PROTEIN"/>
    <property type="match status" value="1"/>
</dbReference>
<dbReference type="Pfam" id="PF20150">
    <property type="entry name" value="2EXR"/>
    <property type="match status" value="1"/>
</dbReference>
<organism evidence="3 4">
    <name type="scientific">Hyaloscypha hepaticicola</name>
    <dbReference type="NCBI Taxonomy" id="2082293"/>
    <lineage>
        <taxon>Eukaryota</taxon>
        <taxon>Fungi</taxon>
        <taxon>Dikarya</taxon>
        <taxon>Ascomycota</taxon>
        <taxon>Pezizomycotina</taxon>
        <taxon>Leotiomycetes</taxon>
        <taxon>Helotiales</taxon>
        <taxon>Hyaloscyphaceae</taxon>
        <taxon>Hyaloscypha</taxon>
    </lineage>
</organism>
<evidence type="ECO:0000313" key="4">
    <source>
        <dbReference type="Proteomes" id="UP000235672"/>
    </source>
</evidence>
<name>A0A2J6PTC8_9HELO</name>
<feature type="domain" description="2EXR" evidence="2">
    <location>
        <begin position="57"/>
        <end position="152"/>
    </location>
</feature>
<dbReference type="AlphaFoldDB" id="A0A2J6PTC8"/>
<feature type="compositionally biased region" description="Basic residues" evidence="1">
    <location>
        <begin position="1"/>
        <end position="14"/>
    </location>
</feature>
<dbReference type="InterPro" id="IPR045518">
    <property type="entry name" value="2EXR"/>
</dbReference>
<dbReference type="OrthoDB" id="3530648at2759"/>
<proteinExistence type="predicted"/>
<protein>
    <recommendedName>
        <fullName evidence="2">2EXR domain-containing protein</fullName>
    </recommendedName>
</protein>
<gene>
    <name evidence="3" type="ORF">NA56DRAFT_648713</name>
</gene>
<accession>A0A2J6PTC8</accession>
<evidence type="ECO:0000313" key="3">
    <source>
        <dbReference type="EMBL" id="PMD17274.1"/>
    </source>
</evidence>
<evidence type="ECO:0000259" key="2">
    <source>
        <dbReference type="Pfam" id="PF20150"/>
    </source>
</evidence>
<dbReference type="Proteomes" id="UP000235672">
    <property type="component" value="Unassembled WGS sequence"/>
</dbReference>
<reference evidence="3 4" key="1">
    <citation type="submission" date="2016-05" db="EMBL/GenBank/DDBJ databases">
        <title>A degradative enzymes factory behind the ericoid mycorrhizal symbiosis.</title>
        <authorList>
            <consortium name="DOE Joint Genome Institute"/>
            <person name="Martino E."/>
            <person name="Morin E."/>
            <person name="Grelet G."/>
            <person name="Kuo A."/>
            <person name="Kohler A."/>
            <person name="Daghino S."/>
            <person name="Barry K."/>
            <person name="Choi C."/>
            <person name="Cichocki N."/>
            <person name="Clum A."/>
            <person name="Copeland A."/>
            <person name="Hainaut M."/>
            <person name="Haridas S."/>
            <person name="Labutti K."/>
            <person name="Lindquist E."/>
            <person name="Lipzen A."/>
            <person name="Khouja H.-R."/>
            <person name="Murat C."/>
            <person name="Ohm R."/>
            <person name="Olson A."/>
            <person name="Spatafora J."/>
            <person name="Veneault-Fourrey C."/>
            <person name="Henrissat B."/>
            <person name="Grigoriev I."/>
            <person name="Martin F."/>
            <person name="Perotto S."/>
        </authorList>
    </citation>
    <scope>NUCLEOTIDE SEQUENCE [LARGE SCALE GENOMIC DNA]</scope>
    <source>
        <strain evidence="3 4">UAMH 7357</strain>
    </source>
</reference>
<evidence type="ECO:0000256" key="1">
    <source>
        <dbReference type="SAM" id="MobiDB-lite"/>
    </source>
</evidence>